<comment type="caution">
    <text evidence="3">The sequence shown here is derived from an EMBL/GenBank/DDBJ whole genome shotgun (WGS) entry which is preliminary data.</text>
</comment>
<dbReference type="AlphaFoldDB" id="A0AAP0AUK0"/>
<dbReference type="CDD" id="cd08060">
    <property type="entry name" value="MPN_UPF0172"/>
    <property type="match status" value="1"/>
</dbReference>
<dbReference type="InterPro" id="IPR005366">
    <property type="entry name" value="EMC8/9"/>
</dbReference>
<accession>A0AAP0AUK0</accession>
<protein>
    <recommendedName>
        <fullName evidence="2">MPN domain-containing protein</fullName>
    </recommendedName>
</protein>
<dbReference type="PANTHER" id="PTHR12941">
    <property type="entry name" value="ER MEMBRANE PROTEIN COMPLEX"/>
    <property type="match status" value="1"/>
</dbReference>
<evidence type="ECO:0000256" key="1">
    <source>
        <dbReference type="ARBA" id="ARBA00007461"/>
    </source>
</evidence>
<sequence>MADCRYQISQGAYIKLVLHALKHRSLSVNGLLLGRLIENDGGAAAPAVQISDAVPLSHSQIGILPYLELALIQVEEHFASEGLGVVGYYHANERHDDAELSNAARKIGDHIFRYFPQAALLLLDSKKLQDLPTGKGRDPVVRLFTRDSSRSWRSAGSQGSAQLTTKEPSANAVLLDYISTEKWTEIVDFDDHLDDISKDWLNPNLFK</sequence>
<reference evidence="3 4" key="1">
    <citation type="journal article" date="2022" name="Nat. Plants">
        <title>Genomes of leafy and leafless Platanthera orchids illuminate the evolution of mycoheterotrophy.</title>
        <authorList>
            <person name="Li M.H."/>
            <person name="Liu K.W."/>
            <person name="Li Z."/>
            <person name="Lu H.C."/>
            <person name="Ye Q.L."/>
            <person name="Zhang D."/>
            <person name="Wang J.Y."/>
            <person name="Li Y.F."/>
            <person name="Zhong Z.M."/>
            <person name="Liu X."/>
            <person name="Yu X."/>
            <person name="Liu D.K."/>
            <person name="Tu X.D."/>
            <person name="Liu B."/>
            <person name="Hao Y."/>
            <person name="Liao X.Y."/>
            <person name="Jiang Y.T."/>
            <person name="Sun W.H."/>
            <person name="Chen J."/>
            <person name="Chen Y.Q."/>
            <person name="Ai Y."/>
            <person name="Zhai J.W."/>
            <person name="Wu S.S."/>
            <person name="Zhou Z."/>
            <person name="Hsiao Y.Y."/>
            <person name="Wu W.L."/>
            <person name="Chen Y.Y."/>
            <person name="Lin Y.F."/>
            <person name="Hsu J.L."/>
            <person name="Li C.Y."/>
            <person name="Wang Z.W."/>
            <person name="Zhao X."/>
            <person name="Zhong W.Y."/>
            <person name="Ma X.K."/>
            <person name="Ma L."/>
            <person name="Huang J."/>
            <person name="Chen G.Z."/>
            <person name="Huang M.Z."/>
            <person name="Huang L."/>
            <person name="Peng D.H."/>
            <person name="Luo Y.B."/>
            <person name="Zou S.Q."/>
            <person name="Chen S.P."/>
            <person name="Lan S."/>
            <person name="Tsai W.C."/>
            <person name="Van de Peer Y."/>
            <person name="Liu Z.J."/>
        </authorList>
    </citation>
    <scope>NUCLEOTIDE SEQUENCE [LARGE SCALE GENOMIC DNA]</scope>
    <source>
        <strain evidence="3">Lor287</strain>
    </source>
</reference>
<evidence type="ECO:0000259" key="2">
    <source>
        <dbReference type="PROSITE" id="PS50249"/>
    </source>
</evidence>
<feature type="domain" description="MPN" evidence="2">
    <location>
        <begin position="6"/>
        <end position="142"/>
    </location>
</feature>
<name>A0AAP0AUK0_9ASPA</name>
<dbReference type="EMBL" id="JBBWWQ010000020">
    <property type="protein sequence ID" value="KAK8916012.1"/>
    <property type="molecule type" value="Genomic_DNA"/>
</dbReference>
<dbReference type="PROSITE" id="PS50249">
    <property type="entry name" value="MPN"/>
    <property type="match status" value="1"/>
</dbReference>
<proteinExistence type="inferred from homology"/>
<keyword evidence="4" id="KW-1185">Reference proteome</keyword>
<dbReference type="GO" id="GO:0072546">
    <property type="term" value="C:EMC complex"/>
    <property type="evidence" value="ECO:0007669"/>
    <property type="project" value="InterPro"/>
</dbReference>
<dbReference type="Gene3D" id="3.40.140.10">
    <property type="entry name" value="Cytidine Deaminase, domain 2"/>
    <property type="match status" value="1"/>
</dbReference>
<gene>
    <name evidence="3" type="ORF">KSP39_PZI022734</name>
</gene>
<dbReference type="InterPro" id="IPR037518">
    <property type="entry name" value="MPN"/>
</dbReference>
<evidence type="ECO:0000313" key="4">
    <source>
        <dbReference type="Proteomes" id="UP001418222"/>
    </source>
</evidence>
<dbReference type="PANTHER" id="PTHR12941:SF10">
    <property type="entry name" value="ER MEMBRANE PROTEIN COMPLEX SUBUNIT 8_9 HOMOLOG"/>
    <property type="match status" value="1"/>
</dbReference>
<dbReference type="Proteomes" id="UP001418222">
    <property type="component" value="Unassembled WGS sequence"/>
</dbReference>
<comment type="similarity">
    <text evidence="1">Belongs to the EMC8/EMC9 family.</text>
</comment>
<evidence type="ECO:0000313" key="3">
    <source>
        <dbReference type="EMBL" id="KAK8916012.1"/>
    </source>
</evidence>
<dbReference type="Pfam" id="PF03665">
    <property type="entry name" value="UPF0172"/>
    <property type="match status" value="1"/>
</dbReference>
<organism evidence="3 4">
    <name type="scientific">Platanthera zijinensis</name>
    <dbReference type="NCBI Taxonomy" id="2320716"/>
    <lineage>
        <taxon>Eukaryota</taxon>
        <taxon>Viridiplantae</taxon>
        <taxon>Streptophyta</taxon>
        <taxon>Embryophyta</taxon>
        <taxon>Tracheophyta</taxon>
        <taxon>Spermatophyta</taxon>
        <taxon>Magnoliopsida</taxon>
        <taxon>Liliopsida</taxon>
        <taxon>Asparagales</taxon>
        <taxon>Orchidaceae</taxon>
        <taxon>Orchidoideae</taxon>
        <taxon>Orchideae</taxon>
        <taxon>Orchidinae</taxon>
        <taxon>Platanthera</taxon>
    </lineage>
</organism>